<evidence type="ECO:0000256" key="12">
    <source>
        <dbReference type="SAM" id="MobiDB-lite"/>
    </source>
</evidence>
<name>A0A8H3N5I2_9EURO</name>
<dbReference type="EMBL" id="BLKC01000009">
    <property type="protein sequence ID" value="GFF27088.1"/>
    <property type="molecule type" value="Genomic_DNA"/>
</dbReference>
<gene>
    <name evidence="14" type="ORF">IFM46972_01971</name>
</gene>
<dbReference type="PANTHER" id="PTHR46567:SF1">
    <property type="entry name" value="MEDIATOR OF RNA POLYMERASE II TRANSCRIPTION SUBUNIT 12"/>
    <property type="match status" value="1"/>
</dbReference>
<evidence type="ECO:0000256" key="3">
    <source>
        <dbReference type="ARBA" id="ARBA00011629"/>
    </source>
</evidence>
<organism evidence="14 15">
    <name type="scientific">Aspergillus udagawae</name>
    <dbReference type="NCBI Taxonomy" id="91492"/>
    <lineage>
        <taxon>Eukaryota</taxon>
        <taxon>Fungi</taxon>
        <taxon>Dikarya</taxon>
        <taxon>Ascomycota</taxon>
        <taxon>Pezizomycotina</taxon>
        <taxon>Eurotiomycetes</taxon>
        <taxon>Eurotiomycetidae</taxon>
        <taxon>Eurotiales</taxon>
        <taxon>Aspergillaceae</taxon>
        <taxon>Aspergillus</taxon>
        <taxon>Aspergillus subgen. Fumigati</taxon>
    </lineage>
</organism>
<evidence type="ECO:0000259" key="13">
    <source>
        <dbReference type="SMART" id="SM01281"/>
    </source>
</evidence>
<evidence type="ECO:0000256" key="10">
    <source>
        <dbReference type="ARBA" id="ARBA00025661"/>
    </source>
</evidence>
<feature type="domain" description="Mediator complex subunit Med12" evidence="13">
    <location>
        <begin position="316"/>
        <end position="379"/>
    </location>
</feature>
<evidence type="ECO:0000256" key="1">
    <source>
        <dbReference type="ARBA" id="ARBA00004123"/>
    </source>
</evidence>
<accession>A0A8H3N5I2</accession>
<dbReference type="Pfam" id="PF09497">
    <property type="entry name" value="Med12"/>
    <property type="match status" value="1"/>
</dbReference>
<dbReference type="GO" id="GO:0003712">
    <property type="term" value="F:transcription coregulator activity"/>
    <property type="evidence" value="ECO:0007669"/>
    <property type="project" value="InterPro"/>
</dbReference>
<dbReference type="PANTHER" id="PTHR46567">
    <property type="entry name" value="MEDIATOR OF RNA POLYMERASE II TRANSCRIPTION SUBUNIT 12"/>
    <property type="match status" value="1"/>
</dbReference>
<feature type="compositionally biased region" description="Basic and acidic residues" evidence="12">
    <location>
        <begin position="99"/>
        <end position="115"/>
    </location>
</feature>
<evidence type="ECO:0000256" key="6">
    <source>
        <dbReference type="ARBA" id="ARBA00023015"/>
    </source>
</evidence>
<sequence length="1627" mass="179462">PKRFEADSFECSIPSSTCSDDPNTDACIRHEAEMIPHSSAGVQSWGQPLHAVYSGTGRADLSQPLGQPDRQSEQPSMPVPQLQGRPPTLIDLTANDGDVLDREPPAKRLKIDVHAESVAGDGSPASAGAGESKTTPSTTTSKPLSLSWRARPVWSFQALLSEVSGSAEINVESAAGVVQDVKPPSPPSFTGPPWKFAPADTIASDPAGAQDGAPAKEVQTTPYHIETPSVAPVLGGEKVADFSPWMGNHPEDVLNEQTAKQGYYDRTQVSQNESNTARPSLYAQLKHRSGLQILSSVFAAALEKRQGHSMVTAPSTFKPPPRVTLTDNKREAWLRDLANPNVPLRKLSRTIPHGIRGRVLLDQCLTKWVPVGRAVWLAKCVGANEIRAFKRKGTSGALAIGLEAKWVRDWTTNVQQFLEGVITSCGVADWKMKMTYAVNLTARLFFEQLLDHDQYLGWFLASLEVAPFNSLPVWLLMLGIYWSNILRYRKRGRRLAELLLDKLQLAIKSDSATSLRPLTERLSLHIRKLTLEHTSSMVLPHSWETYKDLLSSCLNLNDNVHREVFQNLVERNARVQRPRKCEEITQQPPQQRIVQLFDSIRSSHDITSVSAASLGAIDDKAALVVNLLEWAATPFRYGVSRVYTGARLLRKWKIAGVDVDTCIISFFAESQMNDQLNMDNIYHIVSELVRSQTFSVGKYLQWLMAKGVAHFPRNSEHKPLSGDLALLMQLPVSRLPEHVRNLRNTLLHRAGVEVSKEASTIAVLKASIAERLPRIFGSVAKTAVSRDPFPPDLTWAVKSELGQWIRRGITEFGRDPRSAFQDLHSGPGAEQSALTSGEFYTIRDILESFGDLSILADVLKQAAVCNDRIVLASAVDTVNYHFRSFCVIGATTDLFKRLVESYARLKRLGSTSLDLIFSLIDLGLRLPGELNTVALLRQDLSRIESKSSMAAPSPLSDHIPATFNEADPLFLVKLDQLLSSTTGIDESTLDTIFTLLIKQIESSGGHAKLSMNDTCRYLSYLRPFSPKRFDLMIVRWICGLLKSTTGVMLSQMLPPLIGVGCVTIQAFVFLVRRLLKSENMISNPRDLRVDLLQLLVPPPAGQSRYFDMVTYRFHLSRKEFLFKHPEEVFNIIRDAIALIDSQSQEETYCQGRVDLGHSAMALLQILLTQNPESAVQHCTEKLIGQHPSAVTVLTRALDSLLGLDTKAAPPDISVAEKVIELTNDFSLPFCQLKLQLLFNAESKGDVRNEIVDVMFRAAVADSRSRRSNWVGLVRLMSHDAVRQIRERAEKHLFAIPLFEESPDSCSAFAAGNSSSLETAKLYLTIIEKLACSIPDAGPQAVVPVLTEKMDLLLQRLISMQANYSGNTELSHGVDAEQIIRSRAQFERALAFWFSALLRMIVLHRTAFSVPSAALRPSALPEQTRLLISIFCITLARLPDSVLRLFPAADYFPHSMRAGDCHPCPGILLQTHALDVAASLIDTFPDEARHQCARYLREKCPPFARVQNDSRFLYLLGPLGDSPSSNLTLPMSLPSPAASGSTPAPTPSGNPTGGPSHPQQPAFVSGVPTGLPDGLNCGASHLCLQYRGRAIGAYPVRPWELLEDAAPIAGTNDTAVSLGYFDARRVRV</sequence>
<dbReference type="InterPro" id="IPR057344">
    <property type="entry name" value="ARM_SRB8"/>
</dbReference>
<evidence type="ECO:0000256" key="9">
    <source>
        <dbReference type="ARBA" id="ARBA00023242"/>
    </source>
</evidence>
<evidence type="ECO:0000256" key="7">
    <source>
        <dbReference type="ARBA" id="ARBA00023159"/>
    </source>
</evidence>
<feature type="region of interest" description="Disordered" evidence="12">
    <location>
        <begin position="1"/>
        <end position="23"/>
    </location>
</feature>
<keyword evidence="5" id="KW-0678">Repressor</keyword>
<dbReference type="SMART" id="SM01281">
    <property type="entry name" value="Med12"/>
    <property type="match status" value="1"/>
</dbReference>
<dbReference type="GO" id="GO:0006357">
    <property type="term" value="P:regulation of transcription by RNA polymerase II"/>
    <property type="evidence" value="ECO:0007669"/>
    <property type="project" value="InterPro"/>
</dbReference>
<keyword evidence="6" id="KW-0805">Transcription regulation</keyword>
<proteinExistence type="inferred from homology"/>
<comment type="caution">
    <text evidence="14">The sequence shown here is derived from an EMBL/GenBank/DDBJ whole genome shotgun (WGS) entry which is preliminary data.</text>
</comment>
<comment type="subcellular location">
    <subcellularLocation>
        <location evidence="1">Nucleus</location>
    </subcellularLocation>
</comment>
<feature type="region of interest" description="Disordered" evidence="12">
    <location>
        <begin position="1525"/>
        <end position="1566"/>
    </location>
</feature>
<feature type="compositionally biased region" description="Low complexity" evidence="12">
    <location>
        <begin position="1533"/>
        <end position="1555"/>
    </location>
</feature>
<evidence type="ECO:0000256" key="11">
    <source>
        <dbReference type="ARBA" id="ARBA00032010"/>
    </source>
</evidence>
<reference evidence="14 15" key="1">
    <citation type="submission" date="2020-01" db="EMBL/GenBank/DDBJ databases">
        <title>Draft genome sequence of Aspergillus udagawae IFM 46972.</title>
        <authorList>
            <person name="Takahashi H."/>
            <person name="Yaguchi T."/>
        </authorList>
    </citation>
    <scope>NUCLEOTIDE SEQUENCE [LARGE SCALE GENOMIC DNA]</scope>
    <source>
        <strain evidence="14 15">IFM 46972</strain>
    </source>
</reference>
<dbReference type="GO" id="GO:0016592">
    <property type="term" value="C:mediator complex"/>
    <property type="evidence" value="ECO:0007669"/>
    <property type="project" value="InterPro"/>
</dbReference>
<keyword evidence="9" id="KW-0539">Nucleus</keyword>
<keyword evidence="7" id="KW-0010">Activator</keyword>
<dbReference type="InterPro" id="IPR019035">
    <property type="entry name" value="Mediator_Med12"/>
</dbReference>
<feature type="region of interest" description="Disordered" evidence="12">
    <location>
        <begin position="49"/>
        <end position="144"/>
    </location>
</feature>
<protein>
    <recommendedName>
        <fullName evidence="4">Mediator of RNA polymerase II transcription subunit 12</fullName>
    </recommendedName>
    <alternativeName>
        <fullName evidence="11">Mediator complex subunit 12</fullName>
    </alternativeName>
</protein>
<comment type="subunit">
    <text evidence="3">Component of the SRB8-11 complex, which itself associates with the Mediator complex.</text>
</comment>
<evidence type="ECO:0000256" key="8">
    <source>
        <dbReference type="ARBA" id="ARBA00023163"/>
    </source>
</evidence>
<evidence type="ECO:0000313" key="15">
    <source>
        <dbReference type="Proteomes" id="UP000465221"/>
    </source>
</evidence>
<evidence type="ECO:0000256" key="5">
    <source>
        <dbReference type="ARBA" id="ARBA00022491"/>
    </source>
</evidence>
<evidence type="ECO:0000256" key="2">
    <source>
        <dbReference type="ARBA" id="ARBA00010289"/>
    </source>
</evidence>
<dbReference type="Pfam" id="PF25326">
    <property type="entry name" value="ARM_SRB8"/>
    <property type="match status" value="1"/>
</dbReference>
<feature type="non-terminal residue" evidence="14">
    <location>
        <position position="1627"/>
    </location>
</feature>
<comment type="similarity">
    <text evidence="2">Belongs to the Mediator complex subunit 12 family.</text>
</comment>
<comment type="function">
    <text evidence="10">Component of the SRB8-11 complex. The SRB8-11 complex is a regulatory module of the Mediator complex which is itself involved in regulation of basal and activated RNA polymerase II-dependent transcription. The SRB8-11 complex may be involved in the transcriptional repression of a subset of genes regulated by Mediator. It may inhibit the association of the Mediator complex with RNA polymerase II to form the holoenzyme complex.</text>
</comment>
<feature type="compositionally biased region" description="Low complexity" evidence="12">
    <location>
        <begin position="117"/>
        <end position="144"/>
    </location>
</feature>
<keyword evidence="8" id="KW-0804">Transcription</keyword>
<evidence type="ECO:0000313" key="14">
    <source>
        <dbReference type="EMBL" id="GFF27088.1"/>
    </source>
</evidence>
<dbReference type="Proteomes" id="UP000465221">
    <property type="component" value="Unassembled WGS sequence"/>
</dbReference>
<evidence type="ECO:0000256" key="4">
    <source>
        <dbReference type="ARBA" id="ARBA00019622"/>
    </source>
</evidence>